<dbReference type="EMBL" id="MU004576">
    <property type="protein sequence ID" value="KAF2647869.1"/>
    <property type="molecule type" value="Genomic_DNA"/>
</dbReference>
<reference evidence="1" key="1">
    <citation type="journal article" date="2020" name="Stud. Mycol.">
        <title>101 Dothideomycetes genomes: a test case for predicting lifestyles and emergence of pathogens.</title>
        <authorList>
            <person name="Haridas S."/>
            <person name="Albert R."/>
            <person name="Binder M."/>
            <person name="Bloem J."/>
            <person name="Labutti K."/>
            <person name="Salamov A."/>
            <person name="Andreopoulos B."/>
            <person name="Baker S."/>
            <person name="Barry K."/>
            <person name="Bills G."/>
            <person name="Bluhm B."/>
            <person name="Cannon C."/>
            <person name="Castanera R."/>
            <person name="Culley D."/>
            <person name="Daum C."/>
            <person name="Ezra D."/>
            <person name="Gonzalez J."/>
            <person name="Henrissat B."/>
            <person name="Kuo A."/>
            <person name="Liang C."/>
            <person name="Lipzen A."/>
            <person name="Lutzoni F."/>
            <person name="Magnuson J."/>
            <person name="Mondo S."/>
            <person name="Nolan M."/>
            <person name="Ohm R."/>
            <person name="Pangilinan J."/>
            <person name="Park H.-J."/>
            <person name="Ramirez L."/>
            <person name="Alfaro M."/>
            <person name="Sun H."/>
            <person name="Tritt A."/>
            <person name="Yoshinaga Y."/>
            <person name="Zwiers L.-H."/>
            <person name="Turgeon B."/>
            <person name="Goodwin S."/>
            <person name="Spatafora J."/>
            <person name="Crous P."/>
            <person name="Grigoriev I."/>
        </authorList>
    </citation>
    <scope>NUCLEOTIDE SEQUENCE</scope>
    <source>
        <strain evidence="1">CBS 122681</strain>
    </source>
</reference>
<evidence type="ECO:0000313" key="1">
    <source>
        <dbReference type="EMBL" id="KAF2647869.1"/>
    </source>
</evidence>
<evidence type="ECO:0000313" key="2">
    <source>
        <dbReference type="Proteomes" id="UP000799324"/>
    </source>
</evidence>
<proteinExistence type="predicted"/>
<sequence>MYINWDISAYQQNKWADHVSGSVYKSNFALQQENYRQRFKYNIATLHHAIGRGTQRDCEGSTGGFPQERYQNRLKHCSDDERGLEASNLMFKDLFIQIKEAAEGLGNVQGKILNAWSINTKTQTGTSFITAKELEVNLLYLERKFVLESFETLLHLADHYRLEPHSTSSSDLETARKEFAETLKEAKARKLDLVRDEHVTIGEGLQSEERKERRALVNG</sequence>
<gene>
    <name evidence="1" type="ORF">K491DRAFT_685177</name>
</gene>
<name>A0A6A6SJE3_9PLEO</name>
<dbReference type="Proteomes" id="UP000799324">
    <property type="component" value="Unassembled WGS sequence"/>
</dbReference>
<accession>A0A6A6SJE3</accession>
<keyword evidence="2" id="KW-1185">Reference proteome</keyword>
<organism evidence="1 2">
    <name type="scientific">Lophiostoma macrostomum CBS 122681</name>
    <dbReference type="NCBI Taxonomy" id="1314788"/>
    <lineage>
        <taxon>Eukaryota</taxon>
        <taxon>Fungi</taxon>
        <taxon>Dikarya</taxon>
        <taxon>Ascomycota</taxon>
        <taxon>Pezizomycotina</taxon>
        <taxon>Dothideomycetes</taxon>
        <taxon>Pleosporomycetidae</taxon>
        <taxon>Pleosporales</taxon>
        <taxon>Lophiostomataceae</taxon>
        <taxon>Lophiostoma</taxon>
    </lineage>
</organism>
<dbReference type="AlphaFoldDB" id="A0A6A6SJE3"/>
<protein>
    <submittedName>
        <fullName evidence="1">Uncharacterized protein</fullName>
    </submittedName>
</protein>